<dbReference type="RefSeq" id="WP_129891336.1">
    <property type="nucleotide sequence ID" value="NZ_CP035758.1"/>
</dbReference>
<dbReference type="SMART" id="SM00710">
    <property type="entry name" value="PbH1"/>
    <property type="match status" value="4"/>
</dbReference>
<keyword evidence="1" id="KW-0732">Signal</keyword>
<dbReference type="AlphaFoldDB" id="A0A4V0YZM8"/>
<organism evidence="2 3">
    <name type="scientific">Ktedonosporobacter rubrisoli</name>
    <dbReference type="NCBI Taxonomy" id="2509675"/>
    <lineage>
        <taxon>Bacteria</taxon>
        <taxon>Bacillati</taxon>
        <taxon>Chloroflexota</taxon>
        <taxon>Ktedonobacteria</taxon>
        <taxon>Ktedonobacterales</taxon>
        <taxon>Ktedonosporobacteraceae</taxon>
        <taxon>Ktedonosporobacter</taxon>
    </lineage>
</organism>
<keyword evidence="3" id="KW-1185">Reference proteome</keyword>
<sequence length="639" mass="62648">MSSRTPSSLLLRCTQVVGTTFLLLLATAFTGFAPSVHAASPLTVTTTADPNPCTAQNFSLRCALNKANTDGSGDTINFNIPSSDPGCTGSVCTISITDALNPLPTLTANTTTINGYSQPGARPNSNPLSSGNNAVLKLRLDGGQSLNVFQGLGISGNGDTIKGLSITDFTNGIFTSGSSTGLMVQGNFIGIKPDGSTQASNGQGIVNNASGKITTGGTSPASSNVISGNASFQVSMGSADTLQGNIIGLNAAGNAAVVNFAAGGIPGDGILAGPGSVIGGTASGAGNVISGNASGIRLAGSTSGTALVVGNLIGTDVTGKKALGNEEGITTTINNATIGGTTASARNIISGNFNFGITLAGQGNVIEGNYIGTDSSGEIALPNGTQPGFTQGAGIELSAGKTTDTANNTIGGTTSAARNVISGNTTDGVQIDGQVDNGTSGNTKNNLVTGNFIGLDATGSKALGNGGNGVFLGMGGGQVVNNAVKNNVIAHNGKSGILVGTAATDTQVHTPISQNQTFANGGLGIDLAPQGVINANTPPPGPNDYTPAPVITQATTTQISGTAPANTTVEVFLASNEADDQGHGEGQAVLGSVTASAAGKWSLTLTAGQVAAGKSVTATTTTSGTLTETSEFAANVTVH</sequence>
<dbReference type="InterPro" id="IPR013783">
    <property type="entry name" value="Ig-like_fold"/>
</dbReference>
<name>A0A4V0YZM8_KTERU</name>
<dbReference type="InterPro" id="IPR006626">
    <property type="entry name" value="PbH1"/>
</dbReference>
<evidence type="ECO:0000256" key="1">
    <source>
        <dbReference type="SAM" id="SignalP"/>
    </source>
</evidence>
<reference evidence="2 3" key="1">
    <citation type="submission" date="2019-01" db="EMBL/GenBank/DDBJ databases">
        <title>Ktedonosporobacter rubrisoli SCAWS-G2.</title>
        <authorList>
            <person name="Huang Y."/>
            <person name="Yan B."/>
        </authorList>
    </citation>
    <scope>NUCLEOTIDE SEQUENCE [LARGE SCALE GENOMIC DNA]</scope>
    <source>
        <strain evidence="2 3">SCAWS-G2</strain>
    </source>
</reference>
<evidence type="ECO:0000313" key="2">
    <source>
        <dbReference type="EMBL" id="QBD80271.1"/>
    </source>
</evidence>
<dbReference type="Proteomes" id="UP000290365">
    <property type="component" value="Chromosome"/>
</dbReference>
<feature type="signal peptide" evidence="1">
    <location>
        <begin position="1"/>
        <end position="38"/>
    </location>
</feature>
<gene>
    <name evidence="2" type="ORF">EPA93_31550</name>
</gene>
<dbReference type="EMBL" id="CP035758">
    <property type="protein sequence ID" value="QBD80271.1"/>
    <property type="molecule type" value="Genomic_DNA"/>
</dbReference>
<evidence type="ECO:0008006" key="4">
    <source>
        <dbReference type="Google" id="ProtNLM"/>
    </source>
</evidence>
<dbReference type="KEGG" id="kbs:EPA93_31550"/>
<dbReference type="Gene3D" id="2.60.40.10">
    <property type="entry name" value="Immunoglobulins"/>
    <property type="match status" value="1"/>
</dbReference>
<evidence type="ECO:0000313" key="3">
    <source>
        <dbReference type="Proteomes" id="UP000290365"/>
    </source>
</evidence>
<dbReference type="OrthoDB" id="134456at2"/>
<protein>
    <recommendedName>
        <fullName evidence="4">CSLREA domain-containing protein</fullName>
    </recommendedName>
</protein>
<proteinExistence type="predicted"/>
<feature type="chain" id="PRO_5020584462" description="CSLREA domain-containing protein" evidence="1">
    <location>
        <begin position="39"/>
        <end position="639"/>
    </location>
</feature>
<accession>A0A4V0YZM8</accession>